<reference evidence="2 3" key="1">
    <citation type="submission" date="2019-10" db="EMBL/GenBank/DDBJ databases">
        <authorList>
            <person name="Palmer J.M."/>
        </authorList>
    </citation>
    <scope>NUCLEOTIDE SEQUENCE [LARGE SCALE GENOMIC DNA]</scope>
    <source>
        <strain evidence="2 3">TWF730</strain>
    </source>
</reference>
<sequence length="175" mass="19493">METPSSVCSSVSFLREDAPPFIPPQKLPGSGTGSQHTGRELVLNDPPWPGHTYIIRFEDTSRVITYDKDKGILLAEYDGEPSQKWICHAKEGWLGFTNDPGESTLFIGHYNNKKLHCWVSHHLPGEMFCIRKRLGNGFQVLARVGGSLHPVGVDEAGDPAVVRHSKVWWGFTLIT</sequence>
<dbReference type="EMBL" id="JAVHNS010000002">
    <property type="protein sequence ID" value="KAK6361718.1"/>
    <property type="molecule type" value="Genomic_DNA"/>
</dbReference>
<name>A0AAV9VJJ2_9PEZI</name>
<dbReference type="AlphaFoldDB" id="A0AAV9VJJ2"/>
<comment type="caution">
    <text evidence="2">The sequence shown here is derived from an EMBL/GenBank/DDBJ whole genome shotgun (WGS) entry which is preliminary data.</text>
</comment>
<proteinExistence type="predicted"/>
<evidence type="ECO:0000313" key="2">
    <source>
        <dbReference type="EMBL" id="KAK6361718.1"/>
    </source>
</evidence>
<gene>
    <name evidence="2" type="ORF">TWF730_005432</name>
</gene>
<feature type="region of interest" description="Disordered" evidence="1">
    <location>
        <begin position="19"/>
        <end position="42"/>
    </location>
</feature>
<dbReference type="SUPFAM" id="SSF50370">
    <property type="entry name" value="Ricin B-like lectins"/>
    <property type="match status" value="1"/>
</dbReference>
<accession>A0AAV9VJJ2</accession>
<evidence type="ECO:0000313" key="3">
    <source>
        <dbReference type="Proteomes" id="UP001373714"/>
    </source>
</evidence>
<keyword evidence="3" id="KW-1185">Reference proteome</keyword>
<organism evidence="2 3">
    <name type="scientific">Orbilia blumenaviensis</name>
    <dbReference type="NCBI Taxonomy" id="1796055"/>
    <lineage>
        <taxon>Eukaryota</taxon>
        <taxon>Fungi</taxon>
        <taxon>Dikarya</taxon>
        <taxon>Ascomycota</taxon>
        <taxon>Pezizomycotina</taxon>
        <taxon>Orbiliomycetes</taxon>
        <taxon>Orbiliales</taxon>
        <taxon>Orbiliaceae</taxon>
        <taxon>Orbilia</taxon>
    </lineage>
</organism>
<dbReference type="PANTHER" id="PTHR39697:SF2">
    <property type="entry name" value="CYANOVIRIN-N DOMAIN-CONTAINING PROTEIN"/>
    <property type="match status" value="1"/>
</dbReference>
<protein>
    <submittedName>
        <fullName evidence="2">Uncharacterized protein</fullName>
    </submittedName>
</protein>
<dbReference type="PANTHER" id="PTHR39697">
    <property type="entry name" value="RICIN B LECTIN DOMAIN-CONTAINING PROTEIN-RELATED"/>
    <property type="match status" value="1"/>
</dbReference>
<evidence type="ECO:0000256" key="1">
    <source>
        <dbReference type="SAM" id="MobiDB-lite"/>
    </source>
</evidence>
<dbReference type="Proteomes" id="UP001373714">
    <property type="component" value="Unassembled WGS sequence"/>
</dbReference>
<dbReference type="InterPro" id="IPR035992">
    <property type="entry name" value="Ricin_B-like_lectins"/>
</dbReference>